<keyword evidence="7" id="KW-0812">Transmembrane</keyword>
<keyword evidence="4" id="KW-0808">Transferase</keyword>
<evidence type="ECO:0000256" key="6">
    <source>
        <dbReference type="ARBA" id="ARBA00023315"/>
    </source>
</evidence>
<dbReference type="RefSeq" id="WP_308952006.1">
    <property type="nucleotide sequence ID" value="NZ_JARXHW010000055.1"/>
</dbReference>
<organism evidence="8 9">
    <name type="scientific">Thalassobacterium maritimum</name>
    <dbReference type="NCBI Taxonomy" id="3041265"/>
    <lineage>
        <taxon>Bacteria</taxon>
        <taxon>Pseudomonadati</taxon>
        <taxon>Verrucomicrobiota</taxon>
        <taxon>Opitutia</taxon>
        <taxon>Puniceicoccales</taxon>
        <taxon>Coraliomargaritaceae</taxon>
        <taxon>Thalassobacterium</taxon>
    </lineage>
</organism>
<name>A0ABU1AYF8_9BACT</name>
<evidence type="ECO:0000256" key="5">
    <source>
        <dbReference type="ARBA" id="ARBA00023136"/>
    </source>
</evidence>
<evidence type="ECO:0000313" key="8">
    <source>
        <dbReference type="EMBL" id="MDQ8209170.1"/>
    </source>
</evidence>
<keyword evidence="9" id="KW-1185">Reference proteome</keyword>
<dbReference type="InterPro" id="IPR004960">
    <property type="entry name" value="LipA_acyltrans"/>
</dbReference>
<evidence type="ECO:0000256" key="7">
    <source>
        <dbReference type="SAM" id="Phobius"/>
    </source>
</evidence>
<keyword evidence="5 7" id="KW-0472">Membrane</keyword>
<keyword evidence="6 8" id="KW-0012">Acyltransferase</keyword>
<comment type="subcellular location">
    <subcellularLocation>
        <location evidence="1">Cell inner membrane</location>
    </subcellularLocation>
</comment>
<evidence type="ECO:0000313" key="9">
    <source>
        <dbReference type="Proteomes" id="UP001225316"/>
    </source>
</evidence>
<keyword evidence="3" id="KW-0997">Cell inner membrane</keyword>
<evidence type="ECO:0000256" key="2">
    <source>
        <dbReference type="ARBA" id="ARBA00022475"/>
    </source>
</evidence>
<gene>
    <name evidence="8" type="ORF">QEH52_16710</name>
</gene>
<feature type="transmembrane region" description="Helical" evidence="7">
    <location>
        <begin position="21"/>
        <end position="42"/>
    </location>
</feature>
<dbReference type="Pfam" id="PF03279">
    <property type="entry name" value="Lip_A_acyltrans"/>
    <property type="match status" value="1"/>
</dbReference>
<evidence type="ECO:0000256" key="4">
    <source>
        <dbReference type="ARBA" id="ARBA00022679"/>
    </source>
</evidence>
<protein>
    <submittedName>
        <fullName evidence="8">Lysophospholipid acyltransferase family protein</fullName>
    </submittedName>
</protein>
<dbReference type="PANTHER" id="PTHR30606:SF10">
    <property type="entry name" value="PHOSPHATIDYLINOSITOL MANNOSIDE ACYLTRANSFERASE"/>
    <property type="match status" value="1"/>
</dbReference>
<evidence type="ECO:0000256" key="3">
    <source>
        <dbReference type="ARBA" id="ARBA00022519"/>
    </source>
</evidence>
<dbReference type="Proteomes" id="UP001225316">
    <property type="component" value="Unassembled WGS sequence"/>
</dbReference>
<dbReference type="GO" id="GO:0016746">
    <property type="term" value="F:acyltransferase activity"/>
    <property type="evidence" value="ECO:0007669"/>
    <property type="project" value="UniProtKB-KW"/>
</dbReference>
<accession>A0ABU1AYF8</accession>
<dbReference type="PANTHER" id="PTHR30606">
    <property type="entry name" value="LIPID A BIOSYNTHESIS LAUROYL ACYLTRANSFERASE"/>
    <property type="match status" value="1"/>
</dbReference>
<keyword evidence="7" id="KW-1133">Transmembrane helix</keyword>
<sequence length="316" mass="36038">MAKHRIPESERYKGPSKWVQYIFARGLISLLQMLPITISFRLGRGVGWLCYRLLKKRRLVVCQNLTVVNEWVKGQPNDDLMVDYLRLTLNQQAMEVFQRAGANLFAGFSFSRMPPERISRHITVEGMDQLKHALADDGQGAIVLLAHMGPWEALTQLPSLLVQFGITAPFGAMYRPLNNHYLEHWFRCQRESKGARLFSRRDGLHKPVDFLRAGGMLGILADQKLRKGAQVPFFGRASRSNPLPGILQRRTHVPMLSASISSRNDCCWCIRFSVVSLDCSDAEERGREVDTAHCNQALERVLGDSILDGFWFHNRF</sequence>
<dbReference type="CDD" id="cd07984">
    <property type="entry name" value="LPLAT_LABLAT-like"/>
    <property type="match status" value="1"/>
</dbReference>
<reference evidence="8 9" key="1">
    <citation type="submission" date="2023-04" db="EMBL/GenBank/DDBJ databases">
        <title>A novel bacteria isolated from coastal sediment.</title>
        <authorList>
            <person name="Liu X.-J."/>
            <person name="Du Z.-J."/>
        </authorList>
    </citation>
    <scope>NUCLEOTIDE SEQUENCE [LARGE SCALE GENOMIC DNA]</scope>
    <source>
        <strain evidence="8 9">SDUM461003</strain>
    </source>
</reference>
<keyword evidence="2" id="KW-1003">Cell membrane</keyword>
<proteinExistence type="predicted"/>
<evidence type="ECO:0000256" key="1">
    <source>
        <dbReference type="ARBA" id="ARBA00004533"/>
    </source>
</evidence>
<comment type="caution">
    <text evidence="8">The sequence shown here is derived from an EMBL/GenBank/DDBJ whole genome shotgun (WGS) entry which is preliminary data.</text>
</comment>
<dbReference type="EMBL" id="JARXHW010000055">
    <property type="protein sequence ID" value="MDQ8209170.1"/>
    <property type="molecule type" value="Genomic_DNA"/>
</dbReference>